<dbReference type="GO" id="GO:0004175">
    <property type="term" value="F:endopeptidase activity"/>
    <property type="evidence" value="ECO:0007669"/>
    <property type="project" value="UniProtKB-ARBA"/>
</dbReference>
<dbReference type="GO" id="GO:0006508">
    <property type="term" value="P:proteolysis"/>
    <property type="evidence" value="ECO:0007669"/>
    <property type="project" value="UniProtKB-KW"/>
</dbReference>
<dbReference type="KEGG" id="ccos:Pan44_46840"/>
<evidence type="ECO:0000259" key="2">
    <source>
        <dbReference type="Pfam" id="PF02517"/>
    </source>
</evidence>
<feature type="transmembrane region" description="Helical" evidence="1">
    <location>
        <begin position="108"/>
        <end position="129"/>
    </location>
</feature>
<feature type="transmembrane region" description="Helical" evidence="1">
    <location>
        <begin position="36"/>
        <end position="57"/>
    </location>
</feature>
<sequence length="278" mass="29565">MSSLPAENSAFAAPSGLIDIGAGDYWDEARRPLASLLFLAPLLVGYEAAVISLSGTAGLRNGADAWMRGWLVGLGLQFPWVLPAIVSLTLLVWHWLKRDAAAFQVSTFLGMLGESLLFALVLILSGQALHSLMGEPIPTATIAQWRISPMQMRVISSVGAGLYEEFLFRLLLVPCLLAIALPVVRKATPAAVIAVAVSSIIFSAAHYLPADASAVSLVAYGEALESVWHQPTLWYGFLFRGLAGAAFGTLFVLRGFGVTVGSHAFYDVLVGFMASLTA</sequence>
<name>A0A517SKH7_9PLAN</name>
<feature type="domain" description="CAAX prenyl protease 2/Lysostaphin resistance protein A-like" evidence="2">
    <location>
        <begin position="152"/>
        <end position="268"/>
    </location>
</feature>
<dbReference type="Proteomes" id="UP000315700">
    <property type="component" value="Chromosome"/>
</dbReference>
<keyword evidence="1" id="KW-1133">Transmembrane helix</keyword>
<evidence type="ECO:0000313" key="3">
    <source>
        <dbReference type="EMBL" id="QDT56627.1"/>
    </source>
</evidence>
<keyword evidence="4" id="KW-1185">Reference proteome</keyword>
<keyword evidence="3" id="KW-0378">Hydrolase</keyword>
<dbReference type="OrthoDB" id="9814348at2"/>
<proteinExistence type="predicted"/>
<dbReference type="AlphaFoldDB" id="A0A517SKH7"/>
<keyword evidence="1" id="KW-0472">Membrane</keyword>
<feature type="transmembrane region" description="Helical" evidence="1">
    <location>
        <begin position="191"/>
        <end position="208"/>
    </location>
</feature>
<protein>
    <submittedName>
        <fullName evidence="3">CAAX amino terminal protease self-immunity</fullName>
    </submittedName>
</protein>
<feature type="transmembrane region" description="Helical" evidence="1">
    <location>
        <begin position="166"/>
        <end position="184"/>
    </location>
</feature>
<evidence type="ECO:0000313" key="4">
    <source>
        <dbReference type="Proteomes" id="UP000315700"/>
    </source>
</evidence>
<dbReference type="RefSeq" id="WP_145034078.1">
    <property type="nucleotide sequence ID" value="NZ_CP036271.1"/>
</dbReference>
<feature type="transmembrane region" description="Helical" evidence="1">
    <location>
        <begin position="233"/>
        <end position="253"/>
    </location>
</feature>
<feature type="transmembrane region" description="Helical" evidence="1">
    <location>
        <begin position="77"/>
        <end position="96"/>
    </location>
</feature>
<evidence type="ECO:0000256" key="1">
    <source>
        <dbReference type="SAM" id="Phobius"/>
    </source>
</evidence>
<dbReference type="InterPro" id="IPR003675">
    <property type="entry name" value="Rce1/LyrA-like_dom"/>
</dbReference>
<dbReference type="InParanoid" id="A0A517SKH7"/>
<dbReference type="Pfam" id="PF02517">
    <property type="entry name" value="Rce1-like"/>
    <property type="match status" value="1"/>
</dbReference>
<keyword evidence="1" id="KW-0812">Transmembrane</keyword>
<organism evidence="3 4">
    <name type="scientific">Caulifigura coniformis</name>
    <dbReference type="NCBI Taxonomy" id="2527983"/>
    <lineage>
        <taxon>Bacteria</taxon>
        <taxon>Pseudomonadati</taxon>
        <taxon>Planctomycetota</taxon>
        <taxon>Planctomycetia</taxon>
        <taxon>Planctomycetales</taxon>
        <taxon>Planctomycetaceae</taxon>
        <taxon>Caulifigura</taxon>
    </lineage>
</organism>
<gene>
    <name evidence="3" type="ORF">Pan44_46840</name>
</gene>
<dbReference type="EMBL" id="CP036271">
    <property type="protein sequence ID" value="QDT56627.1"/>
    <property type="molecule type" value="Genomic_DNA"/>
</dbReference>
<reference evidence="3 4" key="1">
    <citation type="submission" date="2019-02" db="EMBL/GenBank/DDBJ databases">
        <title>Deep-cultivation of Planctomycetes and their phenomic and genomic characterization uncovers novel biology.</title>
        <authorList>
            <person name="Wiegand S."/>
            <person name="Jogler M."/>
            <person name="Boedeker C."/>
            <person name="Pinto D."/>
            <person name="Vollmers J."/>
            <person name="Rivas-Marin E."/>
            <person name="Kohn T."/>
            <person name="Peeters S.H."/>
            <person name="Heuer A."/>
            <person name="Rast P."/>
            <person name="Oberbeckmann S."/>
            <person name="Bunk B."/>
            <person name="Jeske O."/>
            <person name="Meyerdierks A."/>
            <person name="Storesund J.E."/>
            <person name="Kallscheuer N."/>
            <person name="Luecker S."/>
            <person name="Lage O.M."/>
            <person name="Pohl T."/>
            <person name="Merkel B.J."/>
            <person name="Hornburger P."/>
            <person name="Mueller R.-W."/>
            <person name="Bruemmer F."/>
            <person name="Labrenz M."/>
            <person name="Spormann A.M."/>
            <person name="Op den Camp H."/>
            <person name="Overmann J."/>
            <person name="Amann R."/>
            <person name="Jetten M.S.M."/>
            <person name="Mascher T."/>
            <person name="Medema M.H."/>
            <person name="Devos D.P."/>
            <person name="Kaster A.-K."/>
            <person name="Ovreas L."/>
            <person name="Rohde M."/>
            <person name="Galperin M.Y."/>
            <person name="Jogler C."/>
        </authorList>
    </citation>
    <scope>NUCLEOTIDE SEQUENCE [LARGE SCALE GENOMIC DNA]</scope>
    <source>
        <strain evidence="3 4">Pan44</strain>
    </source>
</reference>
<dbReference type="GO" id="GO:0080120">
    <property type="term" value="P:CAAX-box protein maturation"/>
    <property type="evidence" value="ECO:0007669"/>
    <property type="project" value="UniProtKB-ARBA"/>
</dbReference>
<accession>A0A517SKH7</accession>
<keyword evidence="3" id="KW-0645">Protease</keyword>